<keyword evidence="2 5" id="KW-0812">Transmembrane</keyword>
<name>A0A1V6M2W1_9BACT</name>
<gene>
    <name evidence="6" type="ORF">BIY37_01615</name>
</gene>
<evidence type="ECO:0000313" key="7">
    <source>
        <dbReference type="Proteomes" id="UP000242219"/>
    </source>
</evidence>
<evidence type="ECO:0000256" key="1">
    <source>
        <dbReference type="ARBA" id="ARBA00022475"/>
    </source>
</evidence>
<feature type="transmembrane region" description="Helical" evidence="5">
    <location>
        <begin position="6"/>
        <end position="33"/>
    </location>
</feature>
<dbReference type="InterPro" id="IPR022853">
    <property type="entry name" value="FloA"/>
</dbReference>
<evidence type="ECO:0000256" key="3">
    <source>
        <dbReference type="ARBA" id="ARBA00022989"/>
    </source>
</evidence>
<dbReference type="RefSeq" id="WP_070066094.1">
    <property type="nucleotide sequence ID" value="NZ_MJUW02000021.1"/>
</dbReference>
<evidence type="ECO:0000313" key="6">
    <source>
        <dbReference type="EMBL" id="OQD46732.1"/>
    </source>
</evidence>
<keyword evidence="7" id="KW-1185">Reference proteome</keyword>
<comment type="caution">
    <text evidence="6">The sequence shown here is derived from an EMBL/GenBank/DDBJ whole genome shotgun (WGS) entry which is preliminary data.</text>
</comment>
<sequence length="345" mass="37569">MQYMPLLVMSTGASIFLYVLLFFFISACAFILFKYGGLYIKSIISDAHVSLTQMISMTFRNVDIRSLVDHRIMAKRAGIDLASSSLEAHSLAGGNVNHVVRALIAARKANIQLSFDHACAIDLAGRDVFDVVKTCINPKVIDCPDPSKGCTTLDAVTKDGIQVKLKARVTLRTDIEKIVGGATEETIIARVGESILATVCTFETYKKALENPDLLSKMVMEKKCDSDTTFQILSVNIVSVAIGDNINAKLQTDQAETDKCIAQADAAKRHGMALAREQEMKVLTEENTAKILAAESEVPKAIAQALREGNLGVMDYYHLKNIQADTEMRVASVSKPGILPPTTKP</sequence>
<keyword evidence="1" id="KW-1003">Cell membrane</keyword>
<evidence type="ECO:0000256" key="2">
    <source>
        <dbReference type="ARBA" id="ARBA00022692"/>
    </source>
</evidence>
<dbReference type="Proteomes" id="UP000242219">
    <property type="component" value="Unassembled WGS sequence"/>
</dbReference>
<dbReference type="AlphaFoldDB" id="A0A1V6M2W1"/>
<proteinExistence type="predicted"/>
<evidence type="ECO:0000256" key="5">
    <source>
        <dbReference type="SAM" id="Phobius"/>
    </source>
</evidence>
<accession>A0A1V6M2W1</accession>
<keyword evidence="4 5" id="KW-0472">Membrane</keyword>
<organism evidence="6 7">
    <name type="scientific">Candidatus Brocadia sapporoensis</name>
    <dbReference type="NCBI Taxonomy" id="392547"/>
    <lineage>
        <taxon>Bacteria</taxon>
        <taxon>Pseudomonadati</taxon>
        <taxon>Planctomycetota</taxon>
        <taxon>Candidatus Brocadiia</taxon>
        <taxon>Candidatus Brocadiales</taxon>
        <taxon>Candidatus Brocadiaceae</taxon>
        <taxon>Candidatus Brocadia</taxon>
    </lineage>
</organism>
<reference evidence="6 7" key="1">
    <citation type="journal article" date="2016" name="Genome Announc.">
        <title>Draft Genome Sequence of the Anaerobic Ammonium-Oxidizing Bacterium 'Candidatus Brocadia sp. 40'.</title>
        <authorList>
            <person name="Ali M."/>
            <person name="Haroon M.F."/>
            <person name="Narita Y."/>
            <person name="Zhang L."/>
            <person name="Rangel Shaw D."/>
            <person name="Okabe S."/>
            <person name="Saikaly P.E."/>
        </authorList>
    </citation>
    <scope>NUCLEOTIDE SEQUENCE [LARGE SCALE GENOMIC DNA]</scope>
    <source>
        <strain evidence="6 7">40</strain>
    </source>
</reference>
<protein>
    <submittedName>
        <fullName evidence="6">Uncharacterized protein</fullName>
    </submittedName>
</protein>
<evidence type="ECO:0000256" key="4">
    <source>
        <dbReference type="ARBA" id="ARBA00023136"/>
    </source>
</evidence>
<dbReference type="EMBL" id="MJUW02000021">
    <property type="protein sequence ID" value="OQD46732.1"/>
    <property type="molecule type" value="Genomic_DNA"/>
</dbReference>
<keyword evidence="3 5" id="KW-1133">Transmembrane helix</keyword>
<dbReference type="NCBIfam" id="NF010186">
    <property type="entry name" value="PRK13665.1"/>
    <property type="match status" value="1"/>
</dbReference>
<dbReference type="Pfam" id="PF12127">
    <property type="entry name" value="FloA"/>
    <property type="match status" value="1"/>
</dbReference>